<evidence type="ECO:0000313" key="2">
    <source>
        <dbReference type="EMBL" id="XBS20716.1"/>
    </source>
</evidence>
<dbReference type="InterPro" id="IPR046879">
    <property type="entry name" value="KANL3/Tex30_Abhydrolase"/>
</dbReference>
<dbReference type="KEGG" id="mech:Q9L42_000880"/>
<proteinExistence type="predicted"/>
<protein>
    <submittedName>
        <fullName evidence="2">Alpha/beta family hydrolase</fullName>
    </submittedName>
</protein>
<dbReference type="AlphaFoldDB" id="A0AAU7NUP1"/>
<dbReference type="PANTHER" id="PTHR13136:SF11">
    <property type="entry name" value="TESTIS-EXPRESSED PROTEIN 30"/>
    <property type="match status" value="1"/>
</dbReference>
<dbReference type="GO" id="GO:0016787">
    <property type="term" value="F:hydrolase activity"/>
    <property type="evidence" value="ECO:0007669"/>
    <property type="project" value="UniProtKB-KW"/>
</dbReference>
<name>A0AAU7NUP1_9GAMM</name>
<organism evidence="2 3">
    <name type="scientific">Methylomarinum roseum</name>
    <dbReference type="NCBI Taxonomy" id="3067653"/>
    <lineage>
        <taxon>Bacteria</taxon>
        <taxon>Pseudomonadati</taxon>
        <taxon>Pseudomonadota</taxon>
        <taxon>Gammaproteobacteria</taxon>
        <taxon>Methylococcales</taxon>
        <taxon>Methylococcaceae</taxon>
        <taxon>Methylomarinum</taxon>
    </lineage>
</organism>
<evidence type="ECO:0000313" key="3">
    <source>
        <dbReference type="Proteomes" id="UP001225378"/>
    </source>
</evidence>
<dbReference type="RefSeq" id="WP_349431743.1">
    <property type="nucleotide sequence ID" value="NZ_CP157743.1"/>
</dbReference>
<dbReference type="EMBL" id="CP157743">
    <property type="protein sequence ID" value="XBS20716.1"/>
    <property type="molecule type" value="Genomic_DNA"/>
</dbReference>
<sequence>MKTETHKITVNPKAYVSSIWLIPEEYDSVLLIAPGAGKDMHSDLISHLHEGIAAHNIMTVKFNFPYLEQGRAAPNSPSILEDTWLAVINAVMALTGLPRKKIFLSGKSMGGRYATLLAAKMDGFAGLILYGYPLHAPGRPHKPRSEDLNSVHSPMLFFQGSRDSLCELDVFKPILEHLPTQPELYVIEGGDHSFKVLKRLKRSEEIIHQEMVQKSVEWIKQHQ</sequence>
<keyword evidence="3" id="KW-1185">Reference proteome</keyword>
<evidence type="ECO:0000259" key="1">
    <source>
        <dbReference type="Pfam" id="PF20408"/>
    </source>
</evidence>
<keyword evidence="2" id="KW-0378">Hydrolase</keyword>
<dbReference type="Proteomes" id="UP001225378">
    <property type="component" value="Chromosome"/>
</dbReference>
<dbReference type="SUPFAM" id="SSF53474">
    <property type="entry name" value="alpha/beta-Hydrolases"/>
    <property type="match status" value="1"/>
</dbReference>
<dbReference type="Pfam" id="PF20408">
    <property type="entry name" value="Abhydrolase_11"/>
    <property type="match status" value="1"/>
</dbReference>
<feature type="domain" description="KANL3/Tex30 alpha/beta hydrolase-like" evidence="1">
    <location>
        <begin position="28"/>
        <end position="220"/>
    </location>
</feature>
<reference evidence="2 3" key="1">
    <citation type="journal article" date="2024" name="Microbiology">
        <title>Methylomarinum rosea sp. nov., a novel halophilic methanotrophic bacterium from the hypersaline Lake Elton.</title>
        <authorList>
            <person name="Suleimanov R.Z."/>
            <person name="Oshkin I.Y."/>
            <person name="Danilova O.V."/>
            <person name="Suzina N.E."/>
            <person name="Dedysh S.N."/>
        </authorList>
    </citation>
    <scope>NUCLEOTIDE SEQUENCE [LARGE SCALE GENOMIC DNA]</scope>
    <source>
        <strain evidence="2 3">Ch1-1</strain>
    </source>
</reference>
<dbReference type="PANTHER" id="PTHR13136">
    <property type="entry name" value="TESTIS DEVELOPMENT PROTEIN PRTD"/>
    <property type="match status" value="1"/>
</dbReference>
<gene>
    <name evidence="2" type="ORF">Q9L42_000880</name>
</gene>
<dbReference type="InterPro" id="IPR026555">
    <property type="entry name" value="NSL3/Tex30"/>
</dbReference>
<dbReference type="InterPro" id="IPR029058">
    <property type="entry name" value="AB_hydrolase_fold"/>
</dbReference>
<accession>A0AAU7NUP1</accession>
<dbReference type="Gene3D" id="3.40.50.1820">
    <property type="entry name" value="alpha/beta hydrolase"/>
    <property type="match status" value="1"/>
</dbReference>